<dbReference type="AlphaFoldDB" id="A0A511WYE3"/>
<sequence>MCPLPMVVIMKTPVTAIVMPAIFFRVSFSCKKIKDRKTVNIGENEISQPASDAWMVSRAVA</sequence>
<gene>
    <name evidence="2" type="ORF">HFA01_37130</name>
</gene>
<keyword evidence="1" id="KW-0472">Membrane</keyword>
<accession>A0A511WYE3</accession>
<dbReference type="EMBL" id="BJYD01000038">
    <property type="protein sequence ID" value="GEN55451.1"/>
    <property type="molecule type" value="Genomic_DNA"/>
</dbReference>
<dbReference type="Proteomes" id="UP000321886">
    <property type="component" value="Unassembled WGS sequence"/>
</dbReference>
<evidence type="ECO:0000256" key="1">
    <source>
        <dbReference type="SAM" id="Phobius"/>
    </source>
</evidence>
<keyword evidence="1" id="KW-0812">Transmembrane</keyword>
<keyword evidence="1" id="KW-1133">Transmembrane helix</keyword>
<name>A0A511WYE3_9BACI</name>
<comment type="caution">
    <text evidence="2">The sequence shown here is derived from an EMBL/GenBank/DDBJ whole genome shotgun (WGS) entry which is preliminary data.</text>
</comment>
<evidence type="ECO:0000313" key="2">
    <source>
        <dbReference type="EMBL" id="GEN55451.1"/>
    </source>
</evidence>
<organism evidence="2 3">
    <name type="scientific">Halobacillus faecis</name>
    <dbReference type="NCBI Taxonomy" id="360184"/>
    <lineage>
        <taxon>Bacteria</taxon>
        <taxon>Bacillati</taxon>
        <taxon>Bacillota</taxon>
        <taxon>Bacilli</taxon>
        <taxon>Bacillales</taxon>
        <taxon>Bacillaceae</taxon>
        <taxon>Halobacillus</taxon>
    </lineage>
</organism>
<evidence type="ECO:0000313" key="3">
    <source>
        <dbReference type="Proteomes" id="UP000321886"/>
    </source>
</evidence>
<proteinExistence type="predicted"/>
<protein>
    <submittedName>
        <fullName evidence="2">Uncharacterized protein</fullName>
    </submittedName>
</protein>
<reference evidence="2 3" key="1">
    <citation type="submission" date="2019-07" db="EMBL/GenBank/DDBJ databases">
        <title>Whole genome shotgun sequence of Halobacillus faecis NBRC 103569.</title>
        <authorList>
            <person name="Hosoyama A."/>
            <person name="Uohara A."/>
            <person name="Ohji S."/>
            <person name="Ichikawa N."/>
        </authorList>
    </citation>
    <scope>NUCLEOTIDE SEQUENCE [LARGE SCALE GENOMIC DNA]</scope>
    <source>
        <strain evidence="2 3">NBRC 103569</strain>
    </source>
</reference>
<keyword evidence="3" id="KW-1185">Reference proteome</keyword>
<feature type="transmembrane region" description="Helical" evidence="1">
    <location>
        <begin position="6"/>
        <end position="28"/>
    </location>
</feature>